<dbReference type="Proteomes" id="UP001564657">
    <property type="component" value="Unassembled WGS sequence"/>
</dbReference>
<gene>
    <name evidence="2" type="ORF">AB8U03_15615</name>
</gene>
<dbReference type="EMBL" id="JBGEWD010000021">
    <property type="protein sequence ID" value="MEY8001597.1"/>
    <property type="molecule type" value="Genomic_DNA"/>
</dbReference>
<sequence>MKDEIEYYSNKDNPDWSKEKNNGFRKGIKYFYDLVMNMEKTEQYIPTQMISTSCVGVEISNSHGIRYINSDPPQGSKPPKPTRQY</sequence>
<feature type="region of interest" description="Disordered" evidence="1">
    <location>
        <begin position="1"/>
        <end position="22"/>
    </location>
</feature>
<comment type="caution">
    <text evidence="2">The sequence shown here is derived from an EMBL/GenBank/DDBJ whole genome shotgun (WGS) entry which is preliminary data.</text>
</comment>
<proteinExistence type="predicted"/>
<feature type="compositionally biased region" description="Pro residues" evidence="1">
    <location>
        <begin position="75"/>
        <end position="85"/>
    </location>
</feature>
<protein>
    <submittedName>
        <fullName evidence="2">Uncharacterized protein</fullName>
    </submittedName>
</protein>
<evidence type="ECO:0000256" key="1">
    <source>
        <dbReference type="SAM" id="MobiDB-lite"/>
    </source>
</evidence>
<dbReference type="RefSeq" id="WP_369705490.1">
    <property type="nucleotide sequence ID" value="NZ_JBGEWD010000021.1"/>
</dbReference>
<reference evidence="2 3" key="1">
    <citation type="submission" date="2024-08" db="EMBL/GenBank/DDBJ databases">
        <title>Clostridium lapicellarii sp. nov., and Clostridium renhuaiense sp. nov., two species isolated from the mud in a fermentation cellar used for producing sauce-flavour Chinese liquors.</title>
        <authorList>
            <person name="Yang F."/>
            <person name="Wang H."/>
            <person name="Chen L.Q."/>
            <person name="Zhou N."/>
            <person name="Lu J.J."/>
            <person name="Pu X.X."/>
            <person name="Wan B."/>
            <person name="Wang L."/>
            <person name="Liu S.J."/>
        </authorList>
    </citation>
    <scope>NUCLEOTIDE SEQUENCE [LARGE SCALE GENOMIC DNA]</scope>
    <source>
        <strain evidence="2 3">MT-5</strain>
    </source>
</reference>
<feature type="compositionally biased region" description="Basic and acidic residues" evidence="1">
    <location>
        <begin position="12"/>
        <end position="22"/>
    </location>
</feature>
<evidence type="ECO:0000313" key="3">
    <source>
        <dbReference type="Proteomes" id="UP001564657"/>
    </source>
</evidence>
<name>A0ABV4BTR2_9CLOT</name>
<accession>A0ABV4BTR2</accession>
<keyword evidence="3" id="KW-1185">Reference proteome</keyword>
<feature type="region of interest" description="Disordered" evidence="1">
    <location>
        <begin position="65"/>
        <end position="85"/>
    </location>
</feature>
<evidence type="ECO:0000313" key="2">
    <source>
        <dbReference type="EMBL" id="MEY8001597.1"/>
    </source>
</evidence>
<organism evidence="2 3">
    <name type="scientific">Clostridium moutaii</name>
    <dbReference type="NCBI Taxonomy" id="3240932"/>
    <lineage>
        <taxon>Bacteria</taxon>
        <taxon>Bacillati</taxon>
        <taxon>Bacillota</taxon>
        <taxon>Clostridia</taxon>
        <taxon>Eubacteriales</taxon>
        <taxon>Clostridiaceae</taxon>
        <taxon>Clostridium</taxon>
    </lineage>
</organism>